<gene>
    <name evidence="6" type="ORF">PUW23_02260</name>
</gene>
<feature type="transmembrane region" description="Helical" evidence="5">
    <location>
        <begin position="71"/>
        <end position="91"/>
    </location>
</feature>
<keyword evidence="3 5" id="KW-1133">Transmembrane helix</keyword>
<evidence type="ECO:0000256" key="4">
    <source>
        <dbReference type="ARBA" id="ARBA00023136"/>
    </source>
</evidence>
<reference evidence="6" key="1">
    <citation type="submission" date="2023-02" db="EMBL/GenBank/DDBJ databases">
        <title>Pathogen: clinical or host-associated sample.</title>
        <authorList>
            <person name="Hergert J."/>
            <person name="Casey R."/>
            <person name="Wagner J."/>
            <person name="Young E.L."/>
            <person name="Oakeson K.F."/>
        </authorList>
    </citation>
    <scope>NUCLEOTIDE SEQUENCE</scope>
    <source>
        <strain evidence="6">2022CK-00830</strain>
    </source>
</reference>
<sequence>MSPFKSSTGLDENIAGAMCYFFGFIGAILLLALEKRSRFVMFHALQSLFAFGAVVVGHVLCGLIPLLGPLLASLLSLLGVAIWVIMLAATLQGKWLKLPLVGDLAEKQMRKL</sequence>
<dbReference type="InterPro" id="IPR019109">
    <property type="entry name" value="MamF_MmsF"/>
</dbReference>
<proteinExistence type="predicted"/>
<dbReference type="AlphaFoldDB" id="A0AAX3N202"/>
<dbReference type="Pfam" id="PF09685">
    <property type="entry name" value="MamF_MmsF"/>
    <property type="match status" value="1"/>
</dbReference>
<keyword evidence="2 5" id="KW-0812">Transmembrane</keyword>
<dbReference type="GO" id="GO:0016020">
    <property type="term" value="C:membrane"/>
    <property type="evidence" value="ECO:0007669"/>
    <property type="project" value="UniProtKB-SubCell"/>
</dbReference>
<dbReference type="EMBL" id="CP118101">
    <property type="protein sequence ID" value="WDH83089.1"/>
    <property type="molecule type" value="Genomic_DNA"/>
</dbReference>
<organism evidence="6 7">
    <name type="scientific">Paenibacillus urinalis</name>
    <dbReference type="NCBI Taxonomy" id="521520"/>
    <lineage>
        <taxon>Bacteria</taxon>
        <taxon>Bacillati</taxon>
        <taxon>Bacillota</taxon>
        <taxon>Bacilli</taxon>
        <taxon>Bacillales</taxon>
        <taxon>Paenibacillaceae</taxon>
        <taxon>Paenibacillus</taxon>
    </lineage>
</organism>
<evidence type="ECO:0000313" key="6">
    <source>
        <dbReference type="EMBL" id="WDH83089.1"/>
    </source>
</evidence>
<evidence type="ECO:0000256" key="2">
    <source>
        <dbReference type="ARBA" id="ARBA00022692"/>
    </source>
</evidence>
<evidence type="ECO:0000256" key="5">
    <source>
        <dbReference type="SAM" id="Phobius"/>
    </source>
</evidence>
<feature type="transmembrane region" description="Helical" evidence="5">
    <location>
        <begin position="45"/>
        <end position="65"/>
    </location>
</feature>
<evidence type="ECO:0008006" key="8">
    <source>
        <dbReference type="Google" id="ProtNLM"/>
    </source>
</evidence>
<keyword evidence="4 5" id="KW-0472">Membrane</keyword>
<name>A0AAX3N202_9BACL</name>
<dbReference type="RefSeq" id="WP_274359321.1">
    <property type="nucleotide sequence ID" value="NZ_CP118101.1"/>
</dbReference>
<comment type="subcellular location">
    <subcellularLocation>
        <location evidence="1">Membrane</location>
        <topology evidence="1">Multi-pass membrane protein</topology>
    </subcellularLocation>
</comment>
<dbReference type="PANTHER" id="PTHR36460:SF1">
    <property type="entry name" value="UPF0132 DOMAIN PROTEIN (AFU_ORTHOLOGUE AFUA_3G10255)"/>
    <property type="match status" value="1"/>
</dbReference>
<evidence type="ECO:0000256" key="3">
    <source>
        <dbReference type="ARBA" id="ARBA00022989"/>
    </source>
</evidence>
<dbReference type="PANTHER" id="PTHR36460">
    <property type="entry name" value="UPF0132 DOMAIN PROTEIN (AFU_ORTHOLOGUE AFUA_3G10255)"/>
    <property type="match status" value="1"/>
</dbReference>
<feature type="transmembrane region" description="Helical" evidence="5">
    <location>
        <begin position="14"/>
        <end position="33"/>
    </location>
</feature>
<protein>
    <recommendedName>
        <fullName evidence="8">DUF4870 domain-containing protein</fullName>
    </recommendedName>
</protein>
<accession>A0AAX3N202</accession>
<evidence type="ECO:0000313" key="7">
    <source>
        <dbReference type="Proteomes" id="UP001220962"/>
    </source>
</evidence>
<evidence type="ECO:0000256" key="1">
    <source>
        <dbReference type="ARBA" id="ARBA00004141"/>
    </source>
</evidence>
<dbReference type="Proteomes" id="UP001220962">
    <property type="component" value="Chromosome"/>
</dbReference>